<dbReference type="EMBL" id="CAWUFR010000022">
    <property type="protein sequence ID" value="CAK6955515.1"/>
    <property type="molecule type" value="Genomic_DNA"/>
</dbReference>
<evidence type="ECO:0000256" key="2">
    <source>
        <dbReference type="ARBA" id="ARBA00007872"/>
    </source>
</evidence>
<dbReference type="Pfam" id="PF03045">
    <property type="entry name" value="DAN"/>
    <property type="match status" value="1"/>
</dbReference>
<feature type="transmembrane region" description="Helical" evidence="7">
    <location>
        <begin position="302"/>
        <end position="323"/>
    </location>
</feature>
<comment type="subcellular location">
    <subcellularLocation>
        <location evidence="1">Secreted</location>
    </subcellularLocation>
</comment>
<dbReference type="PANTHER" id="PTHR15283">
    <property type="entry name" value="GREMLIN 1"/>
    <property type="match status" value="1"/>
</dbReference>
<dbReference type="Proteomes" id="UP001314229">
    <property type="component" value="Unassembled WGS sequence"/>
</dbReference>
<keyword evidence="7" id="KW-0472">Membrane</keyword>
<evidence type="ECO:0000259" key="8">
    <source>
        <dbReference type="SMART" id="SM00041"/>
    </source>
</evidence>
<protein>
    <submittedName>
        <fullName evidence="9">Neuroblastoma suppressor of tumorigenicity 1</fullName>
    </submittedName>
</protein>
<dbReference type="GO" id="GO:0036122">
    <property type="term" value="F:BMP binding"/>
    <property type="evidence" value="ECO:0007669"/>
    <property type="project" value="TreeGrafter"/>
</dbReference>
<gene>
    <name evidence="9" type="ORF">FSCOSCO3_A018994</name>
</gene>
<evidence type="ECO:0000256" key="3">
    <source>
        <dbReference type="ARBA" id="ARBA00022525"/>
    </source>
</evidence>
<evidence type="ECO:0000256" key="6">
    <source>
        <dbReference type="SAM" id="MobiDB-lite"/>
    </source>
</evidence>
<dbReference type="InterPro" id="IPR004133">
    <property type="entry name" value="DAN_dom"/>
</dbReference>
<dbReference type="SMART" id="SM00041">
    <property type="entry name" value="CT"/>
    <property type="match status" value="1"/>
</dbReference>
<dbReference type="Gene3D" id="2.10.90.10">
    <property type="entry name" value="Cystine-knot cytokines"/>
    <property type="match status" value="1"/>
</dbReference>
<dbReference type="InterPro" id="IPR006207">
    <property type="entry name" value="Cys_knot_C"/>
</dbReference>
<feature type="transmembrane region" description="Helical" evidence="7">
    <location>
        <begin position="348"/>
        <end position="371"/>
    </location>
</feature>
<keyword evidence="5" id="KW-1015">Disulfide bond</keyword>
<sequence length="403" mass="43812">MPYLDWSSVLLLTGAVMWQRIQICCVLFALYSAAPPAHINRLALFPDKSAWCEAKNITQIVGHTGCQPRSIQNRACLGQCFSYSVPNTFPQSTESLVHCDSCMPAQTQWEVVTLECPGNEESPRVDKLVERIFHCSCQSCSKEGAQEGAVMQLYPADNGLDAPSLSDTLSGAQSHLLPHSDTHSKHGHPHTDHHTLPHTSDGGRVSAHGVVVRAARSRSVFAAASLHQRRMCGMDVDLDDGGSGEEDKEEHLWIGEGVKMLPPPVAHSGGSAWGSRRGRCGCVACGAGLVLWNLCVVLASTLLLALVFSVVLLPAMLLLYAGFLCHSRVLDAPSAICHYLDDNSCSALIILGFVMMSPLVVVAAAVFCGLLRRFRLLLLIQPISRAWYRGRLLDWVSSVHAWV</sequence>
<feature type="transmembrane region" description="Helical" evidence="7">
    <location>
        <begin position="6"/>
        <end position="31"/>
    </location>
</feature>
<dbReference type="GO" id="GO:0009887">
    <property type="term" value="P:animal organ morphogenesis"/>
    <property type="evidence" value="ECO:0007669"/>
    <property type="project" value="TreeGrafter"/>
</dbReference>
<comment type="similarity">
    <text evidence="2">Belongs to the DAN family.</text>
</comment>
<organism evidence="9 10">
    <name type="scientific">Scomber scombrus</name>
    <name type="common">Atlantic mackerel</name>
    <name type="synonym">Scomber vernalis</name>
    <dbReference type="NCBI Taxonomy" id="13677"/>
    <lineage>
        <taxon>Eukaryota</taxon>
        <taxon>Metazoa</taxon>
        <taxon>Chordata</taxon>
        <taxon>Craniata</taxon>
        <taxon>Vertebrata</taxon>
        <taxon>Euteleostomi</taxon>
        <taxon>Actinopterygii</taxon>
        <taxon>Neopterygii</taxon>
        <taxon>Teleostei</taxon>
        <taxon>Neoteleostei</taxon>
        <taxon>Acanthomorphata</taxon>
        <taxon>Pelagiaria</taxon>
        <taxon>Scombriformes</taxon>
        <taxon>Scombridae</taxon>
        <taxon>Scomber</taxon>
    </lineage>
</organism>
<dbReference type="PANTHER" id="PTHR15283:SF5">
    <property type="entry name" value="NEUROBLASTOMA SUPPRESSOR OF TUMORIGENICITY 1"/>
    <property type="match status" value="1"/>
</dbReference>
<evidence type="ECO:0000313" key="9">
    <source>
        <dbReference type="EMBL" id="CAK6955515.1"/>
    </source>
</evidence>
<comment type="caution">
    <text evidence="9">The sequence shown here is derived from an EMBL/GenBank/DDBJ whole genome shotgun (WGS) entry which is preliminary data.</text>
</comment>
<accession>A0AAV1N7N2</accession>
<dbReference type="InterPro" id="IPR029034">
    <property type="entry name" value="Cystine-knot_cytokine"/>
</dbReference>
<evidence type="ECO:0000313" key="10">
    <source>
        <dbReference type="Proteomes" id="UP001314229"/>
    </source>
</evidence>
<evidence type="ECO:0000256" key="5">
    <source>
        <dbReference type="ARBA" id="ARBA00023157"/>
    </source>
</evidence>
<dbReference type="GO" id="GO:0038098">
    <property type="term" value="P:sequestering of BMP from receptor via BMP binding"/>
    <property type="evidence" value="ECO:0007669"/>
    <property type="project" value="TreeGrafter"/>
</dbReference>
<keyword evidence="3" id="KW-0964">Secreted</keyword>
<name>A0AAV1N7N2_SCOSC</name>
<reference evidence="9 10" key="1">
    <citation type="submission" date="2024-01" db="EMBL/GenBank/DDBJ databases">
        <authorList>
            <person name="Alioto T."/>
            <person name="Alioto T."/>
            <person name="Gomez Garrido J."/>
        </authorList>
    </citation>
    <scope>NUCLEOTIDE SEQUENCE [LARGE SCALE GENOMIC DNA]</scope>
</reference>
<feature type="compositionally biased region" description="Basic and acidic residues" evidence="6">
    <location>
        <begin position="178"/>
        <end position="195"/>
    </location>
</feature>
<proteinExistence type="inferred from homology"/>
<feature type="domain" description="CTCK" evidence="8">
    <location>
        <begin position="54"/>
        <end position="141"/>
    </location>
</feature>
<evidence type="ECO:0000256" key="1">
    <source>
        <dbReference type="ARBA" id="ARBA00004613"/>
    </source>
</evidence>
<dbReference type="AlphaFoldDB" id="A0AAV1N7N2"/>
<keyword evidence="7" id="KW-1133">Transmembrane helix</keyword>
<feature type="region of interest" description="Disordered" evidence="6">
    <location>
        <begin position="164"/>
        <end position="204"/>
    </location>
</feature>
<keyword evidence="10" id="KW-1185">Reference proteome</keyword>
<dbReference type="GO" id="GO:0005615">
    <property type="term" value="C:extracellular space"/>
    <property type="evidence" value="ECO:0007669"/>
    <property type="project" value="TreeGrafter"/>
</dbReference>
<keyword evidence="7" id="KW-0812">Transmembrane</keyword>
<dbReference type="GO" id="GO:0048018">
    <property type="term" value="F:receptor ligand activity"/>
    <property type="evidence" value="ECO:0007669"/>
    <property type="project" value="TreeGrafter"/>
</dbReference>
<evidence type="ECO:0000256" key="4">
    <source>
        <dbReference type="ARBA" id="ARBA00022729"/>
    </source>
</evidence>
<keyword evidence="4" id="KW-0732">Signal</keyword>
<evidence type="ECO:0000256" key="7">
    <source>
        <dbReference type="SAM" id="Phobius"/>
    </source>
</evidence>